<evidence type="ECO:0000313" key="2">
    <source>
        <dbReference type="Proteomes" id="UP001162640"/>
    </source>
</evidence>
<organism evidence="1 2">
    <name type="scientific">Triparma laevis f. inornata</name>
    <dbReference type="NCBI Taxonomy" id="1714386"/>
    <lineage>
        <taxon>Eukaryota</taxon>
        <taxon>Sar</taxon>
        <taxon>Stramenopiles</taxon>
        <taxon>Ochrophyta</taxon>
        <taxon>Bolidophyceae</taxon>
        <taxon>Parmales</taxon>
        <taxon>Triparmaceae</taxon>
        <taxon>Triparma</taxon>
    </lineage>
</organism>
<sequence length="92" mass="10330">MKSMKIVPIIDNKPTALSVRNSPDATGFIGNYNRDLEFENDKVLQMDDEIQKYTSAEDDMITDGLGLIAGMKMEGAVLFKEFKTVFSTTQFL</sequence>
<accession>A0A9W7AY02</accession>
<name>A0A9W7AY02_9STRA</name>
<gene>
    <name evidence="1" type="ORF">TL16_g08517</name>
</gene>
<evidence type="ECO:0000313" key="1">
    <source>
        <dbReference type="EMBL" id="GMH80367.1"/>
    </source>
</evidence>
<dbReference type="EMBL" id="BLQM01000281">
    <property type="protein sequence ID" value="GMH80367.1"/>
    <property type="molecule type" value="Genomic_DNA"/>
</dbReference>
<dbReference type="AlphaFoldDB" id="A0A9W7AY02"/>
<comment type="caution">
    <text evidence="1">The sequence shown here is derived from an EMBL/GenBank/DDBJ whole genome shotgun (WGS) entry which is preliminary data.</text>
</comment>
<proteinExistence type="predicted"/>
<reference evidence="2" key="1">
    <citation type="journal article" date="2023" name="Commun. Biol.">
        <title>Genome analysis of Parmales, the sister group of diatoms, reveals the evolutionary specialization of diatoms from phago-mixotrophs to photoautotrophs.</title>
        <authorList>
            <person name="Ban H."/>
            <person name="Sato S."/>
            <person name="Yoshikawa S."/>
            <person name="Yamada K."/>
            <person name="Nakamura Y."/>
            <person name="Ichinomiya M."/>
            <person name="Sato N."/>
            <person name="Blanc-Mathieu R."/>
            <person name="Endo H."/>
            <person name="Kuwata A."/>
            <person name="Ogata H."/>
        </authorList>
    </citation>
    <scope>NUCLEOTIDE SEQUENCE [LARGE SCALE GENOMIC DNA]</scope>
</reference>
<dbReference type="Proteomes" id="UP001162640">
    <property type="component" value="Unassembled WGS sequence"/>
</dbReference>
<protein>
    <submittedName>
        <fullName evidence="1">Uncharacterized protein</fullName>
    </submittedName>
</protein>